<dbReference type="CDD" id="cd09917">
    <property type="entry name" value="F-box_SF"/>
    <property type="match status" value="1"/>
</dbReference>
<protein>
    <submittedName>
        <fullName evidence="1">Kelch repeat F-box 3 protein</fullName>
    </submittedName>
</protein>
<dbReference type="InterPro" id="IPR036047">
    <property type="entry name" value="F-box-like_dom_sf"/>
</dbReference>
<dbReference type="PANTHER" id="PTHR24414">
    <property type="entry name" value="F-BOX/KELCH-REPEAT PROTEIN SKIP4"/>
    <property type="match status" value="1"/>
</dbReference>
<name>A0A7H1K129_SALMI</name>
<dbReference type="SUPFAM" id="SSF81383">
    <property type="entry name" value="F-box domain"/>
    <property type="match status" value="1"/>
</dbReference>
<organism evidence="1">
    <name type="scientific">Salvia miltiorrhiza</name>
    <name type="common">Chinese sage</name>
    <dbReference type="NCBI Taxonomy" id="226208"/>
    <lineage>
        <taxon>Eukaryota</taxon>
        <taxon>Viridiplantae</taxon>
        <taxon>Streptophyta</taxon>
        <taxon>Embryophyta</taxon>
        <taxon>Tracheophyta</taxon>
        <taxon>Spermatophyta</taxon>
        <taxon>Magnoliopsida</taxon>
        <taxon>eudicotyledons</taxon>
        <taxon>Gunneridae</taxon>
        <taxon>Pentapetalae</taxon>
        <taxon>asterids</taxon>
        <taxon>lamiids</taxon>
        <taxon>Lamiales</taxon>
        <taxon>Lamiaceae</taxon>
        <taxon>Nepetoideae</taxon>
        <taxon>Mentheae</taxon>
        <taxon>Salviinae</taxon>
        <taxon>Salvia</taxon>
        <taxon>Salvia incertae sedis</taxon>
    </lineage>
</organism>
<dbReference type="GO" id="GO:0043161">
    <property type="term" value="P:proteasome-mediated ubiquitin-dependent protein catabolic process"/>
    <property type="evidence" value="ECO:0007669"/>
    <property type="project" value="TreeGrafter"/>
</dbReference>
<sequence>MATRLNQEEEAEIHGDVLETVLSHVPSVDLVSASHVSKWWRGAVSSSLRHQNPPKPWLILHTQSTRPPHATAAHAYDPRSDVWIRIRRPPIEYVAALHSSSAASLLYMLSPSAFAFSTDPLHSDWTIASPPRVWRMDPIVARVGGAVVVAGGACYFEDDPLAVEIYDLRTRAWRAGESMPPTLKDSAAAAWLSAAATVEKLLLVEKQTGLTHWFDPISNSWSGPIVLKPSQPVRSCHVSFSSSSGLIMIGICPIENKETVKLWRIGENDFSFEEIGEMPEECVAGLKSDSVDFSIDVRVASNLVYVYNSPAAEEVVACEITTGGGGCRWWKVRNVVARDGMILNTSVFTCAEVGIGDLQRAITAKSWQFEVV</sequence>
<proteinExistence type="evidence at transcript level"/>
<dbReference type="GO" id="GO:0005634">
    <property type="term" value="C:nucleus"/>
    <property type="evidence" value="ECO:0007669"/>
    <property type="project" value="TreeGrafter"/>
</dbReference>
<reference evidence="1" key="1">
    <citation type="journal article" date="2020" name="Genes (Basel)">
        <title>Systematic Analysis of Kelch Repeat F-box (KFB) Protein Gene Family and Identification of Phenolic Acid Regulation Members in Salvia miltiorrhiza Bunge.</title>
        <authorList>
            <person name="Yu H."/>
            <person name="Jiang M."/>
            <person name="Xing B."/>
            <person name="Liang L."/>
            <person name="Zhang B."/>
            <person name="Liang Z."/>
        </authorList>
    </citation>
    <scope>NUCLEOTIDE SEQUENCE</scope>
</reference>
<dbReference type="EMBL" id="MN259126">
    <property type="protein sequence ID" value="QNT17567.1"/>
    <property type="molecule type" value="mRNA"/>
</dbReference>
<dbReference type="InterPro" id="IPR050354">
    <property type="entry name" value="F-box/kelch-repeat_ARATH"/>
</dbReference>
<dbReference type="Gene3D" id="2.120.10.80">
    <property type="entry name" value="Kelch-type beta propeller"/>
    <property type="match status" value="1"/>
</dbReference>
<dbReference type="GO" id="GO:0005829">
    <property type="term" value="C:cytosol"/>
    <property type="evidence" value="ECO:0007669"/>
    <property type="project" value="TreeGrafter"/>
</dbReference>
<dbReference type="PANTHER" id="PTHR24414:SF44">
    <property type="entry name" value="F-BOX DOMAIN-CONTAINING PROTEIN"/>
    <property type="match status" value="1"/>
</dbReference>
<dbReference type="AlphaFoldDB" id="A0A7H1K129"/>
<dbReference type="InterPro" id="IPR015915">
    <property type="entry name" value="Kelch-typ_b-propeller"/>
</dbReference>
<dbReference type="SUPFAM" id="SSF117281">
    <property type="entry name" value="Kelch motif"/>
    <property type="match status" value="1"/>
</dbReference>
<evidence type="ECO:0000313" key="1">
    <source>
        <dbReference type="EMBL" id="QNT17567.1"/>
    </source>
</evidence>
<gene>
    <name evidence="1" type="primary">KFB3</name>
</gene>
<accession>A0A7H1K129</accession>